<keyword evidence="4" id="KW-1185">Reference proteome</keyword>
<name>A0A5E4TPF1_9BURK</name>
<dbReference type="InterPro" id="IPR046673">
    <property type="entry name" value="ToxA_N"/>
</dbReference>
<feature type="domain" description="Dermonecrotic toxin N-terminal" evidence="2">
    <location>
        <begin position="750"/>
        <end position="1000"/>
    </location>
</feature>
<accession>A0A5E4TPF1</accession>
<dbReference type="RefSeq" id="WP_150683576.1">
    <property type="nucleotide sequence ID" value="NZ_CABPSI010000002.1"/>
</dbReference>
<proteinExistence type="predicted"/>
<feature type="region of interest" description="Disordered" evidence="1">
    <location>
        <begin position="629"/>
        <end position="649"/>
    </location>
</feature>
<dbReference type="EMBL" id="CABPSI010000002">
    <property type="protein sequence ID" value="VVD89770.1"/>
    <property type="molecule type" value="Genomic_DNA"/>
</dbReference>
<evidence type="ECO:0000259" key="2">
    <source>
        <dbReference type="Pfam" id="PF20178"/>
    </source>
</evidence>
<reference evidence="3 4" key="1">
    <citation type="submission" date="2019-08" db="EMBL/GenBank/DDBJ databases">
        <authorList>
            <person name="Peeters C."/>
        </authorList>
    </citation>
    <scope>NUCLEOTIDE SEQUENCE [LARGE SCALE GENOMIC DNA]</scope>
    <source>
        <strain evidence="3 4">LMG 31115</strain>
    </source>
</reference>
<evidence type="ECO:0000256" key="1">
    <source>
        <dbReference type="SAM" id="MobiDB-lite"/>
    </source>
</evidence>
<sequence>MPGIITDLRAVPGAMPKPAINPPRHLPNNAFLQLSEAAREMLDIPRDLAAALGFTLHVIESRLSQSELDQLIRNDLPDIAQVLAANEDLAPLILDSLTKALSLRRPSESVRDVMQRAVSTSALRDLQRSVSRAEAGDLAHTLPADQWRAQVTQWLRLLHEAAVRFRWAGSGHDPKARHGHPSESAFPAAQPLPSSPRPPNFRDAGVMGFVLWWLYATQTTTVPGSRAAFETTRSAHLVDAASPFAEPSGEGTLTRLADAVLAYRSGQHAPGAHDQVSDVIPLRNNVAHVNDLRARRSAEQAPVSSTATPATQFIEASSTPAALPAPCPEIDGIASSATFHEEVAAFIGLLRNRTMEHQTAFRLTQSTVNLTRIIETSFARRLTRAALPDKSAPTLDNVFLYQFDTFDFPDAPQSYDIRHLQRSALRSRTPIVEAAMRIVSGQQQLRIENYGVYAGDLKEHRKHPASEQVPGLSIDTFLGALTEWKWLGQQGESSIEAQRFLKKLDASQRHMARDDLQLSYAAGQLSADAVVLGQIVLDTPVYASQGPLEYVRTYTVHLTGLGVSDTLPIAAMFAATEHEDDGRALLYLAGDAHPWREYANLSALEADLASATSGLTGAVWARLPLRVTSSARSTPPDTQHAPRNDTGFRLKPSAADPLVVARAASLTVVLDDIAFDVTRATAPARAGDYAAWFAGATPHARYQSLQSGTSLGTSLPPGARPTARVIALPEDIESSIESLLDLRAQVSMLLPDERRIARAAARDALKALDAEALDPDLIRLEICTQTPSPPGTSSGNATTITSMSLTNAVLEAVSGRPPVPLAGQVMRLARVARSPNAPAGQATSTPPLPDANAFMRRVPFDHFQENYRNALEDFIAARHGSLRQVLRASFGIDALSLALQQKLDPAQVALAQAVAEDSQRGDNRIPIGVAPPTRYSREWISLGGVPTRLMLFTDAQTHTVLMYAPGTGNGEVTGFDSRAAMQTWLTDQARSPDGRRRLLSLLQPHRKREANAKLEAFAAEASTTDTLPDTVGAPVDGDTFQVVADRMLNHSSAYLNATLTTGNSGESVVGVARAIRWIDMTMGLGTWAADIVRPASISASISDGMIGALLAAFGDEHTRPEGWKSLATAIGSQGISALRLQILSRLPGGAKYHFFVDGPLDGVSGVIDGLYYVDGEFIAHVDEFTYAHLTFDFGAGEFRLWHPETNELGPHMRLDATGGWRVIPQSEVGASSSLNEPHLAYEIDQAYGARLEAVRNEATLAERKVFRNAKNEAFLRGTRPIGERAPATYHMLLFIAPEISDYATLGEIAGEVENALAAEASSELVSDIETEAAAGGAVVTRVTDIPGVPAGTLDNGMVRAMAVAVRDGEEGTLLAHQSEFAMAPEAPATQQYVDQMQSLGASEYAGNAIHSGADSVRTFSIDNLGAALDGKANIERIYEMTTPHHIMLFGRRVIRMRTEYFFFDPATGIVVHPDKAVVLETTIRHLKRMSATYGAFRFPGGPAVMMRRVDVGQLTHAPIAEGRSVQDLFRLTQ</sequence>
<protein>
    <submittedName>
        <fullName evidence="3">Toxin Afp18</fullName>
    </submittedName>
</protein>
<organism evidence="3 4">
    <name type="scientific">Pandoraea iniqua</name>
    <dbReference type="NCBI Taxonomy" id="2508288"/>
    <lineage>
        <taxon>Bacteria</taxon>
        <taxon>Pseudomonadati</taxon>
        <taxon>Pseudomonadota</taxon>
        <taxon>Betaproteobacteria</taxon>
        <taxon>Burkholderiales</taxon>
        <taxon>Burkholderiaceae</taxon>
        <taxon>Pandoraea</taxon>
    </lineage>
</organism>
<evidence type="ECO:0000313" key="3">
    <source>
        <dbReference type="EMBL" id="VVD89770.1"/>
    </source>
</evidence>
<feature type="region of interest" description="Disordered" evidence="1">
    <location>
        <begin position="170"/>
        <end position="200"/>
    </location>
</feature>
<feature type="domain" description="Dermonecrotic toxin N-terminal" evidence="2">
    <location>
        <begin position="377"/>
        <end position="610"/>
    </location>
</feature>
<gene>
    <name evidence="3" type="ORF">PIN31115_01533</name>
</gene>
<evidence type="ECO:0000313" key="4">
    <source>
        <dbReference type="Proteomes" id="UP000333828"/>
    </source>
</evidence>
<dbReference type="Proteomes" id="UP000333828">
    <property type="component" value="Unassembled WGS sequence"/>
</dbReference>
<dbReference type="Pfam" id="PF20178">
    <property type="entry name" value="ToxA_N"/>
    <property type="match status" value="2"/>
</dbReference>